<dbReference type="EMBL" id="UGCP01000002">
    <property type="protein sequence ID" value="STI82906.1"/>
    <property type="molecule type" value="Genomic_DNA"/>
</dbReference>
<dbReference type="PANTHER" id="PTHR36106">
    <property type="entry name" value="ANAEROBIC C4-DICARBOXYLATE TRANSPORTER DCUB"/>
    <property type="match status" value="1"/>
</dbReference>
<dbReference type="PANTHER" id="PTHR36106:SF3">
    <property type="entry name" value="ANAEROBIC C4-DICARBOXYLATE TRANSPORTER DCUB"/>
    <property type="match status" value="1"/>
</dbReference>
<evidence type="ECO:0000256" key="1">
    <source>
        <dbReference type="ARBA" id="ARBA00004429"/>
    </source>
</evidence>
<evidence type="ECO:0000256" key="3">
    <source>
        <dbReference type="ARBA" id="ARBA00022448"/>
    </source>
</evidence>
<evidence type="ECO:0000256" key="4">
    <source>
        <dbReference type="ARBA" id="ARBA00022475"/>
    </source>
</evidence>
<comment type="catalytic activity">
    <reaction evidence="10">
        <text>(S)-malate(in) + succinate(out) = (S)-malate(out) + succinate(in)</text>
        <dbReference type="Rhea" id="RHEA:29327"/>
        <dbReference type="ChEBI" id="CHEBI:15589"/>
        <dbReference type="ChEBI" id="CHEBI:30031"/>
    </reaction>
    <physiologicalReaction direction="right-to-left" evidence="10">
        <dbReference type="Rhea" id="RHEA:29329"/>
    </physiologicalReaction>
</comment>
<reference evidence="13 14" key="1">
    <citation type="submission" date="2018-06" db="EMBL/GenBank/DDBJ databases">
        <authorList>
            <consortium name="Pathogen Informatics"/>
            <person name="Doyle S."/>
        </authorList>
    </citation>
    <scope>NUCLEOTIDE SEQUENCE [LARGE SCALE GENOMIC DNA]</scope>
    <source>
        <strain evidence="13 14">NCTC8622</strain>
    </source>
</reference>
<sequence length="196" mass="21155">MLVIIAVVAASATLQASGGLDVMLQIAEKLLRRNPKYVSIVAPFVTCTLTILCGTGHVVYTILPIIYDVAIKNNIRPERPMAASSIGAQMGIIASPVSVAVVSLVAMLGNVTFDGRHLEFLDLLAITIPSTLIGILAIGIFSWFRGKIWIKTKSSRNSSPYRKTVSMFTVIPRRCSIKNCRKATGWQCGFSSGQSL</sequence>
<feature type="transmembrane region" description="Helical" evidence="12">
    <location>
        <begin position="40"/>
        <end position="67"/>
    </location>
</feature>
<feature type="transmembrane region" description="Helical" evidence="12">
    <location>
        <begin position="88"/>
        <end position="111"/>
    </location>
</feature>
<evidence type="ECO:0000256" key="12">
    <source>
        <dbReference type="SAM" id="Phobius"/>
    </source>
</evidence>
<comment type="catalytic activity">
    <reaction evidence="9">
        <text>L-aspartate(in) + succinate(out) = L-aspartate(out) + succinate(in)</text>
        <dbReference type="Rhea" id="RHEA:29343"/>
        <dbReference type="ChEBI" id="CHEBI:29991"/>
        <dbReference type="ChEBI" id="CHEBI:30031"/>
    </reaction>
    <physiologicalReaction direction="right-to-left" evidence="9">
        <dbReference type="Rhea" id="RHEA:29345"/>
    </physiologicalReaction>
</comment>
<organism evidence="13 14">
    <name type="scientific">Escherichia coli</name>
    <dbReference type="NCBI Taxonomy" id="562"/>
    <lineage>
        <taxon>Bacteria</taxon>
        <taxon>Pseudomonadati</taxon>
        <taxon>Pseudomonadota</taxon>
        <taxon>Gammaproteobacteria</taxon>
        <taxon>Enterobacterales</taxon>
        <taxon>Enterobacteriaceae</taxon>
        <taxon>Escherichia</taxon>
    </lineage>
</organism>
<dbReference type="InterPro" id="IPR004668">
    <property type="entry name" value="Anaer_Dcu_memb_transpt"/>
</dbReference>
<dbReference type="Proteomes" id="UP000254079">
    <property type="component" value="Unassembled WGS sequence"/>
</dbReference>
<evidence type="ECO:0000256" key="5">
    <source>
        <dbReference type="ARBA" id="ARBA00022519"/>
    </source>
</evidence>
<keyword evidence="5" id="KW-0997">Cell inner membrane</keyword>
<evidence type="ECO:0000313" key="14">
    <source>
        <dbReference type="Proteomes" id="UP000254079"/>
    </source>
</evidence>
<evidence type="ECO:0000256" key="7">
    <source>
        <dbReference type="ARBA" id="ARBA00022989"/>
    </source>
</evidence>
<comment type="catalytic activity">
    <reaction evidence="11">
        <text>fumarate(in) + succinate(out) = fumarate(out) + succinate(in)</text>
        <dbReference type="Rhea" id="RHEA:29323"/>
        <dbReference type="ChEBI" id="CHEBI:29806"/>
        <dbReference type="ChEBI" id="CHEBI:30031"/>
    </reaction>
    <physiologicalReaction direction="right-to-left" evidence="11">
        <dbReference type="Rhea" id="RHEA:29325"/>
    </physiologicalReaction>
</comment>
<dbReference type="AlphaFoldDB" id="A0A376U083"/>
<protein>
    <submittedName>
        <fullName evidence="13">Anaerobic C4-dicarboxylate transporter DcuB</fullName>
    </submittedName>
</protein>
<dbReference type="GO" id="GO:0015556">
    <property type="term" value="F:C4-dicarboxylate transmembrane transporter activity"/>
    <property type="evidence" value="ECO:0007669"/>
    <property type="project" value="InterPro"/>
</dbReference>
<keyword evidence="3" id="KW-0813">Transport</keyword>
<evidence type="ECO:0000256" key="9">
    <source>
        <dbReference type="ARBA" id="ARBA00034237"/>
    </source>
</evidence>
<feature type="transmembrane region" description="Helical" evidence="12">
    <location>
        <begin position="123"/>
        <end position="144"/>
    </location>
</feature>
<evidence type="ECO:0000256" key="11">
    <source>
        <dbReference type="ARBA" id="ARBA00034287"/>
    </source>
</evidence>
<keyword evidence="6 12" id="KW-0812">Transmembrane</keyword>
<keyword evidence="7 12" id="KW-1133">Transmembrane helix</keyword>
<evidence type="ECO:0000313" key="13">
    <source>
        <dbReference type="EMBL" id="STI82906.1"/>
    </source>
</evidence>
<evidence type="ECO:0000256" key="2">
    <source>
        <dbReference type="ARBA" id="ARBA00006413"/>
    </source>
</evidence>
<dbReference type="Pfam" id="PF03605">
    <property type="entry name" value="DcuA_DcuB"/>
    <property type="match status" value="1"/>
</dbReference>
<dbReference type="GO" id="GO:0005886">
    <property type="term" value="C:plasma membrane"/>
    <property type="evidence" value="ECO:0007669"/>
    <property type="project" value="UniProtKB-SubCell"/>
</dbReference>
<evidence type="ECO:0000256" key="6">
    <source>
        <dbReference type="ARBA" id="ARBA00022692"/>
    </source>
</evidence>
<name>A0A376U083_ECOLX</name>
<accession>A0A376U083</accession>
<keyword evidence="8 12" id="KW-0472">Membrane</keyword>
<evidence type="ECO:0000256" key="10">
    <source>
        <dbReference type="ARBA" id="ARBA00034284"/>
    </source>
</evidence>
<gene>
    <name evidence="13" type="primary">dcuB_2</name>
    <name evidence="13" type="ORF">NCTC8622_01913</name>
</gene>
<comment type="similarity">
    <text evidence="2">Belongs to the DcuA/DcuB transporter (TC 2.A.13.1) family.</text>
</comment>
<proteinExistence type="inferred from homology"/>
<keyword evidence="4" id="KW-1003">Cell membrane</keyword>
<evidence type="ECO:0000256" key="8">
    <source>
        <dbReference type="ARBA" id="ARBA00023136"/>
    </source>
</evidence>
<comment type="subcellular location">
    <subcellularLocation>
        <location evidence="1">Cell inner membrane</location>
        <topology evidence="1">Multi-pass membrane protein</topology>
    </subcellularLocation>
</comment>